<gene>
    <name evidence="4" type="ORF">C5F44_14700</name>
</gene>
<evidence type="ECO:0000313" key="4">
    <source>
        <dbReference type="EMBL" id="PTE13276.1"/>
    </source>
</evidence>
<dbReference type="Proteomes" id="UP000241362">
    <property type="component" value="Unassembled WGS sequence"/>
</dbReference>
<proteinExistence type="predicted"/>
<protein>
    <recommendedName>
        <fullName evidence="3">Outer membrane protein beta-barrel domain-containing protein</fullName>
    </recommendedName>
</protein>
<reference evidence="4 5" key="1">
    <citation type="submission" date="2018-03" db="EMBL/GenBank/DDBJ databases">
        <title>Rhodobacter blasticus.</title>
        <authorList>
            <person name="Meyer T.E."/>
            <person name="Miller S."/>
            <person name="Lodha T."/>
            <person name="Gandham S."/>
            <person name="Chintalapati S."/>
            <person name="Chintalapati V.R."/>
        </authorList>
    </citation>
    <scope>NUCLEOTIDE SEQUENCE [LARGE SCALE GENOMIC DNA]</scope>
    <source>
        <strain evidence="4 5">DSM 2131</strain>
    </source>
</reference>
<feature type="domain" description="Outer membrane protein beta-barrel" evidence="3">
    <location>
        <begin position="15"/>
        <end position="204"/>
    </location>
</feature>
<organism evidence="4 5">
    <name type="scientific">Fuscovulum blasticum DSM 2131</name>
    <dbReference type="NCBI Taxonomy" id="1188250"/>
    <lineage>
        <taxon>Bacteria</taxon>
        <taxon>Pseudomonadati</taxon>
        <taxon>Pseudomonadota</taxon>
        <taxon>Alphaproteobacteria</taxon>
        <taxon>Rhodobacterales</taxon>
        <taxon>Paracoccaceae</taxon>
        <taxon>Pseudogemmobacter</taxon>
    </lineage>
</organism>
<keyword evidence="5" id="KW-1185">Reference proteome</keyword>
<evidence type="ECO:0000256" key="2">
    <source>
        <dbReference type="SAM" id="SignalP"/>
    </source>
</evidence>
<dbReference type="InterPro" id="IPR027385">
    <property type="entry name" value="Beta-barrel_OMP"/>
</dbReference>
<accession>A0A2T4J5U9</accession>
<dbReference type="AlphaFoldDB" id="A0A2T4J5U9"/>
<dbReference type="InterPro" id="IPR011250">
    <property type="entry name" value="OMP/PagP_B-barrel"/>
</dbReference>
<sequence>MSKSEMTLRLVTSGAAVIAGSAGLAQAQDVGGFYGGVGISMPSGDGTFYGGSDTYSIDNGALGSIFGGYNVVTGSGLVYGGELALTQGGTIGGDSYYSDTFKLGTTIDLKARVGKVFGTTLVYGALGYSKTSIEDEYGYDYGDVDGVSIGAGFEMPISDNGFIGGDVTKRNLNPTGSGQYGIPTSEYVDGVDLTTVSVRLGFRF</sequence>
<dbReference type="SUPFAM" id="SSF56925">
    <property type="entry name" value="OMPA-like"/>
    <property type="match status" value="1"/>
</dbReference>
<comment type="caution">
    <text evidence="4">The sequence shown here is derived from an EMBL/GenBank/DDBJ whole genome shotgun (WGS) entry which is preliminary data.</text>
</comment>
<keyword evidence="1 2" id="KW-0732">Signal</keyword>
<evidence type="ECO:0000256" key="1">
    <source>
        <dbReference type="ARBA" id="ARBA00022729"/>
    </source>
</evidence>
<evidence type="ECO:0000313" key="5">
    <source>
        <dbReference type="Proteomes" id="UP000241362"/>
    </source>
</evidence>
<name>A0A2T4J5U9_FUSBL</name>
<evidence type="ECO:0000259" key="3">
    <source>
        <dbReference type="Pfam" id="PF13505"/>
    </source>
</evidence>
<feature type="chain" id="PRO_5015419453" description="Outer membrane protein beta-barrel domain-containing protein" evidence="2">
    <location>
        <begin position="28"/>
        <end position="204"/>
    </location>
</feature>
<dbReference type="EMBL" id="PZKE01000016">
    <property type="protein sequence ID" value="PTE13276.1"/>
    <property type="molecule type" value="Genomic_DNA"/>
</dbReference>
<feature type="signal peptide" evidence="2">
    <location>
        <begin position="1"/>
        <end position="27"/>
    </location>
</feature>
<dbReference type="Pfam" id="PF13505">
    <property type="entry name" value="OMP_b-brl"/>
    <property type="match status" value="1"/>
</dbReference>